<organism evidence="31 32">
    <name type="scientific">Arabidopsis thaliana</name>
    <name type="common">Mouse-ear cress</name>
    <dbReference type="NCBI Taxonomy" id="3702"/>
    <lineage>
        <taxon>Eukaryota</taxon>
        <taxon>Viridiplantae</taxon>
        <taxon>Streptophyta</taxon>
        <taxon>Embryophyta</taxon>
        <taxon>Tracheophyta</taxon>
        <taxon>Spermatophyta</taxon>
        <taxon>Magnoliopsida</taxon>
        <taxon>eudicotyledons</taxon>
        <taxon>Gunneridae</taxon>
        <taxon>Pentapetalae</taxon>
        <taxon>rosids</taxon>
        <taxon>malvids</taxon>
        <taxon>Brassicales</taxon>
        <taxon>Brassicaceae</taxon>
        <taxon>Camelineae</taxon>
        <taxon>Arabidopsis</taxon>
    </lineage>
</organism>
<dbReference type="InterPro" id="IPR001611">
    <property type="entry name" value="Leu-rich_rpt"/>
</dbReference>
<reference evidence="31 32" key="1">
    <citation type="submission" date="2020-09" db="EMBL/GenBank/DDBJ databases">
        <authorList>
            <person name="Ashkenazy H."/>
        </authorList>
    </citation>
    <scope>NUCLEOTIDE SEQUENCE [LARGE SCALE GENOMIC DNA]</scope>
    <source>
        <strain evidence="32">cv. Cdm-0</strain>
    </source>
</reference>
<dbReference type="Pfam" id="PF00544">
    <property type="entry name" value="Pectate_lyase_4"/>
    <property type="match status" value="1"/>
</dbReference>
<keyword evidence="7" id="KW-0597">Phosphoprotein</keyword>
<dbReference type="Gene3D" id="1.10.510.10">
    <property type="entry name" value="Transferase(Phosphotransferase) domain 1"/>
    <property type="match status" value="1"/>
</dbReference>
<dbReference type="FunFam" id="3.80.10.10:FF:000400">
    <property type="entry name" value="Nuclear pore complex protein NUP107"/>
    <property type="match status" value="1"/>
</dbReference>
<evidence type="ECO:0000259" key="30">
    <source>
        <dbReference type="PROSITE" id="PS50011"/>
    </source>
</evidence>
<keyword evidence="8" id="KW-0433">Leucine-rich repeat</keyword>
<evidence type="ECO:0000256" key="3">
    <source>
        <dbReference type="ARBA" id="ARBA00005220"/>
    </source>
</evidence>
<comment type="catalytic activity">
    <reaction evidence="1 28">
        <text>Eliminative cleavage of (1-&gt;4)-alpha-D-galacturonan to give oligosaccharides with 4-deoxy-alpha-D-galact-4-enuronosyl groups at their non-reducing ends.</text>
        <dbReference type="EC" id="4.2.2.2"/>
    </reaction>
</comment>
<dbReference type="GO" id="GO:0045490">
    <property type="term" value="P:pectin catabolic process"/>
    <property type="evidence" value="ECO:0007669"/>
    <property type="project" value="UniProtKB-UniPathway"/>
</dbReference>
<dbReference type="InterPro" id="IPR017441">
    <property type="entry name" value="Protein_kinase_ATP_BS"/>
</dbReference>
<dbReference type="GO" id="GO:0005524">
    <property type="term" value="F:ATP binding"/>
    <property type="evidence" value="ECO:0007669"/>
    <property type="project" value="UniProtKB-UniRule"/>
</dbReference>
<comment type="similarity">
    <text evidence="4 28">Belongs to the polysaccharide lyase 1 family.</text>
</comment>
<dbReference type="PROSITE" id="PS00107">
    <property type="entry name" value="PROTEIN_KINASE_ATP"/>
    <property type="match status" value="1"/>
</dbReference>
<dbReference type="Pfam" id="PF23598">
    <property type="entry name" value="LRR_14"/>
    <property type="match status" value="1"/>
</dbReference>
<dbReference type="PROSITE" id="PS50011">
    <property type="entry name" value="PROTEIN_KINASE_DOM"/>
    <property type="match status" value="1"/>
</dbReference>
<dbReference type="GO" id="GO:0005886">
    <property type="term" value="C:plasma membrane"/>
    <property type="evidence" value="ECO:0007669"/>
    <property type="project" value="UniProtKB-SubCell"/>
</dbReference>
<feature type="binding site" evidence="27">
    <location>
        <position position="1225"/>
    </location>
    <ligand>
        <name>ATP</name>
        <dbReference type="ChEBI" id="CHEBI:30616"/>
    </ligand>
</feature>
<keyword evidence="16 28" id="KW-0106">Calcium</keyword>
<dbReference type="FunFam" id="3.80.10.10:FF:000333">
    <property type="entry name" value="LRR receptor-like serine/threonine-protein kinase RCH1"/>
    <property type="match status" value="1"/>
</dbReference>
<dbReference type="SMART" id="SM00365">
    <property type="entry name" value="LRR_SD22"/>
    <property type="match status" value="4"/>
</dbReference>
<dbReference type="FunFam" id="3.80.10.10:FF:000775">
    <property type="entry name" value="Predicted protein"/>
    <property type="match status" value="2"/>
</dbReference>
<gene>
    <name evidence="31" type="ORF">AT9943_LOCUS11923</name>
</gene>
<keyword evidence="23" id="KW-0325">Glycoprotein</keyword>
<keyword evidence="18" id="KW-0832">Ubl conjugation</keyword>
<evidence type="ECO:0000256" key="22">
    <source>
        <dbReference type="ARBA" id="ARBA00023170"/>
    </source>
</evidence>
<evidence type="ECO:0000256" key="5">
    <source>
        <dbReference type="ARBA" id="ARBA00022475"/>
    </source>
</evidence>
<dbReference type="InterPro" id="IPR032675">
    <property type="entry name" value="LRR_dom_sf"/>
</dbReference>
<evidence type="ECO:0000256" key="17">
    <source>
        <dbReference type="ARBA" id="ARBA00022840"/>
    </source>
</evidence>
<dbReference type="PRINTS" id="PR00807">
    <property type="entry name" value="AMBALLERGEN"/>
</dbReference>
<evidence type="ECO:0000256" key="26">
    <source>
        <dbReference type="ARBA" id="ARBA00048679"/>
    </source>
</evidence>
<dbReference type="InterPro" id="IPR001245">
    <property type="entry name" value="Ser-Thr/Tyr_kinase_cat_dom"/>
</dbReference>
<evidence type="ECO:0000256" key="24">
    <source>
        <dbReference type="ARBA" id="ARBA00023239"/>
    </source>
</evidence>
<evidence type="ECO:0000256" key="6">
    <source>
        <dbReference type="ARBA" id="ARBA00022527"/>
    </source>
</evidence>
<evidence type="ECO:0000313" key="31">
    <source>
        <dbReference type="EMBL" id="CAD5324003.1"/>
    </source>
</evidence>
<dbReference type="PROSITE" id="PS51257">
    <property type="entry name" value="PROKAR_LIPOPROTEIN"/>
    <property type="match status" value="1"/>
</dbReference>
<dbReference type="InterPro" id="IPR011050">
    <property type="entry name" value="Pectin_lyase_fold/virulence"/>
</dbReference>
<dbReference type="GO" id="GO:2000280">
    <property type="term" value="P:regulation of root development"/>
    <property type="evidence" value="ECO:0007669"/>
    <property type="project" value="UniProtKB-ARBA"/>
</dbReference>
<dbReference type="SMART" id="SM00220">
    <property type="entry name" value="S_TKc"/>
    <property type="match status" value="1"/>
</dbReference>
<dbReference type="PANTHER" id="PTHR48005">
    <property type="entry name" value="LEUCINE RICH REPEAT KINASE 2"/>
    <property type="match status" value="1"/>
</dbReference>
<dbReference type="UniPathway" id="UPA00545">
    <property type="reaction ID" value="UER00824"/>
</dbReference>
<evidence type="ECO:0000256" key="4">
    <source>
        <dbReference type="ARBA" id="ARBA00010980"/>
    </source>
</evidence>
<dbReference type="Gene3D" id="3.80.10.10">
    <property type="entry name" value="Ribonuclease Inhibitor"/>
    <property type="match status" value="4"/>
</dbReference>
<dbReference type="GO" id="GO:0030570">
    <property type="term" value="F:pectate lyase activity"/>
    <property type="evidence" value="ECO:0007669"/>
    <property type="project" value="UniProtKB-EC"/>
</dbReference>
<dbReference type="GO" id="GO:0001653">
    <property type="term" value="F:peptide receptor activity"/>
    <property type="evidence" value="ECO:0007669"/>
    <property type="project" value="UniProtKB-ARBA"/>
</dbReference>
<dbReference type="SUPFAM" id="SSF51126">
    <property type="entry name" value="Pectin lyase-like"/>
    <property type="match status" value="1"/>
</dbReference>
<evidence type="ECO:0000256" key="10">
    <source>
        <dbReference type="ARBA" id="ARBA00022692"/>
    </source>
</evidence>
<dbReference type="InterPro" id="IPR011009">
    <property type="entry name" value="Kinase-like_dom_sf"/>
</dbReference>
<sequence>MATSSLKLTSACFVLLFIFVGCVLTATNLRNNEISRSRKLKTEDSKSFNSSPMTTRLDGVVELNEHAVTDPDKVAHEVSNLIHMSEQNITARRKLGFFSCGNGNLIDDCWRCDRNWNKNRKHLADCGMGFGSKAFGGRNGSYYVVTDHSDDDVVNPKPGTLRHAVIQVEPLWIIFKRDMVIKLKQELIMNSFKTIDARGANVHIANGACITIQNITNVIVHGLHIHDCKRTGNVTVRSSPSQAGFRGTADGDAINIFGSSHIWIDHNSLSNCTDGLVDVVNGSTAITISNNHFTHHDEVMLLGHNDSYTRDKMMQVTVAYNHFGEGLIQRMPRCRHGYFHVVNNDYTHWKMYAIGGSANPTINSQGNRFAAPKNHSAKEVTKRLDTKGNEWMEWKEWNWRSEKDLLVNGAFFTPSGEGASGDSQTLSLPAKPASMVDAITASAEQNPEASILYSWLHSSSPTPSSLSLFNWNSIDNTPCNNWTFITCSSQGFITDIDIESVPLQLSLPKNLPAFRSLQKLTISGANLTGTLPESLGDCLGLKVLDLSSNGLVGDIPWSLSKLRNLETLILNSNQLTGKIPPDISKCSKLKSLILFDNLLTGSIPTELGKLSGLEVIRIGGNKEISGQIPSEIGDCSNLTVLGLAETSVSGNLPSSLGKLKKLETLSIYTTMISGEIPSDLGNCSELVDLFLYENSLSGSIPREIGQLTKLEQLFLWQNSLVGGIPEEIGNCSNLKMIDLSLNLLSGSIPSSIGRLSFLEEFMISDNKFSGSIPTTISNCSSLVQLQLDKNQISGLIPSELGTLTKLTLFFAWSNQLEGSIPPGLADCTDLQALDLSRNSLTGTIPSGLFMLRNLTKLLLISNSLSGFIPQEIGNCSSLVRLRLGFNRITGEIPSGIGSLKKINFLDFSSNRLHGKVPDEIGSCSELQMIDLSNNSLEGSLPNPVSSLSGLQVLDVSANQFSGKIPASLGRLVSLNKLILSKNLFSGSIPTSLGMCSGLQLLDLGSNELSGEIPSELGDIENLEIALNLSSNRLTGKIPSKIASLNKLSILDLSHNMLEGDLAPLANIENLVSLNISYNSFSGYLPDNKLFRQLSPQDLEGNKKLCSSTQDSCFLTYRKGNGLGDDGDASRTRKLRLTLALLITLTVVLMILGAVAVIRARRNIDNERDSELGETYKWQFTPFQKLNFSVDQIIRCLVEPNVIGKGCSGVVYRADVDNGEVIAVKKLWPAMVNGGHDEKTKNVRDSFSAEVKTLGTIRHKNIVRFLGCCWNRNTRLLMYDYMPNGSLGSLLHERRGSSLDWDLRYRILLGAAQGLAYLHHDCLPPIVHRDIKANNILIGLDFEPYIADFGLAKLVDEGDIGRCSNTVAGSYGYIAPEYGYSMKITEKSDVYSYGVVVLEVLTGKQPIDPTVPEGIHLVDWVRQNRGSLEVLDSTLRSRTEAEADEMMQVLGTALLCVNSSPDERPTMKDVAAMLKEIKQEREEYAKVDLLLKKSPPPTTTMQEECRKNEMMMIPAAAASSSKEMRREERLLKSNNTSFSASSLLYSSSSSIE</sequence>
<feature type="transmembrane region" description="Helical" evidence="29">
    <location>
        <begin position="1136"/>
        <end position="1157"/>
    </location>
</feature>
<keyword evidence="9" id="KW-0808">Transferase</keyword>
<evidence type="ECO:0000256" key="29">
    <source>
        <dbReference type="SAM" id="Phobius"/>
    </source>
</evidence>
<dbReference type="SUPFAM" id="SSF56112">
    <property type="entry name" value="Protein kinase-like (PK-like)"/>
    <property type="match status" value="1"/>
</dbReference>
<keyword evidence="14 27" id="KW-0547">Nucleotide-binding</keyword>
<protein>
    <recommendedName>
        <fullName evidence="28">Pectate lyase</fullName>
        <ecNumber evidence="28">4.2.2.2</ecNumber>
    </recommendedName>
</protein>
<dbReference type="SUPFAM" id="SSF52058">
    <property type="entry name" value="L domain-like"/>
    <property type="match status" value="1"/>
</dbReference>
<dbReference type="Gene3D" id="3.30.200.20">
    <property type="entry name" value="Phosphorylase Kinase, domain 1"/>
    <property type="match status" value="1"/>
</dbReference>
<comment type="catalytic activity">
    <reaction evidence="26">
        <text>L-seryl-[protein] + ATP = O-phospho-L-seryl-[protein] + ADP + H(+)</text>
        <dbReference type="Rhea" id="RHEA:17989"/>
        <dbReference type="Rhea" id="RHEA-COMP:9863"/>
        <dbReference type="Rhea" id="RHEA-COMP:11604"/>
        <dbReference type="ChEBI" id="CHEBI:15378"/>
        <dbReference type="ChEBI" id="CHEBI:29999"/>
        <dbReference type="ChEBI" id="CHEBI:30616"/>
        <dbReference type="ChEBI" id="CHEBI:83421"/>
        <dbReference type="ChEBI" id="CHEBI:456216"/>
        <dbReference type="EC" id="2.7.11.1"/>
    </reaction>
</comment>
<dbReference type="InterPro" id="IPR051420">
    <property type="entry name" value="Ser_Thr_Kinases_DiverseReg"/>
</dbReference>
<evidence type="ECO:0000256" key="21">
    <source>
        <dbReference type="ARBA" id="ARBA00023157"/>
    </source>
</evidence>
<dbReference type="GO" id="GO:0010078">
    <property type="term" value="P:maintenance of root meristem identity"/>
    <property type="evidence" value="ECO:0007669"/>
    <property type="project" value="UniProtKB-ARBA"/>
</dbReference>
<dbReference type="InterPro" id="IPR003591">
    <property type="entry name" value="Leu-rich_rpt_typical-subtyp"/>
</dbReference>
<evidence type="ECO:0000256" key="12">
    <source>
        <dbReference type="ARBA" id="ARBA00022729"/>
    </source>
</evidence>
<comment type="cofactor">
    <cofactor evidence="28">
        <name>Ca(2+)</name>
        <dbReference type="ChEBI" id="CHEBI:29108"/>
    </cofactor>
    <text evidence="28">Binds 1 Ca(2+) ion. Required for its activity.</text>
</comment>
<evidence type="ECO:0000256" key="27">
    <source>
        <dbReference type="PROSITE-ProRule" id="PRU10141"/>
    </source>
</evidence>
<dbReference type="InterPro" id="IPR000719">
    <property type="entry name" value="Prot_kinase_dom"/>
</dbReference>
<dbReference type="GO" id="GO:0004674">
    <property type="term" value="F:protein serine/threonine kinase activity"/>
    <property type="evidence" value="ECO:0007669"/>
    <property type="project" value="UniProtKB-KW"/>
</dbReference>
<evidence type="ECO:0000256" key="28">
    <source>
        <dbReference type="RuleBase" id="RU361123"/>
    </source>
</evidence>
<keyword evidence="17 27" id="KW-0067">ATP-binding</keyword>
<evidence type="ECO:0000256" key="15">
    <source>
        <dbReference type="ARBA" id="ARBA00022777"/>
    </source>
</evidence>
<accession>A0A7G2EKW2</accession>
<keyword evidence="15" id="KW-0418">Kinase</keyword>
<keyword evidence="24 28" id="KW-0456">Lyase</keyword>
<dbReference type="PROSITE" id="PS00108">
    <property type="entry name" value="PROTEIN_KINASE_ST"/>
    <property type="match status" value="1"/>
</dbReference>
<dbReference type="PANTHER" id="PTHR48005:SF13">
    <property type="entry name" value="SERINE_THREONINE-PROTEIN KINASE DDB_G0278509-RELATED"/>
    <property type="match status" value="1"/>
</dbReference>
<evidence type="ECO:0000256" key="8">
    <source>
        <dbReference type="ARBA" id="ARBA00022614"/>
    </source>
</evidence>
<dbReference type="InterPro" id="IPR002022">
    <property type="entry name" value="Pec_lyase"/>
</dbReference>
<comment type="subcellular location">
    <subcellularLocation>
        <location evidence="2">Cell membrane</location>
        <topology evidence="2">Single-pass type I membrane protein</topology>
    </subcellularLocation>
</comment>
<dbReference type="Pfam" id="PF13855">
    <property type="entry name" value="LRR_8"/>
    <property type="match status" value="1"/>
</dbReference>
<dbReference type="Pfam" id="PF00560">
    <property type="entry name" value="LRR_1"/>
    <property type="match status" value="6"/>
</dbReference>
<dbReference type="Gene3D" id="2.160.20.10">
    <property type="entry name" value="Single-stranded right-handed beta-helix, Pectin lyase-like"/>
    <property type="match status" value="1"/>
</dbReference>
<evidence type="ECO:0000256" key="20">
    <source>
        <dbReference type="ARBA" id="ARBA00023136"/>
    </source>
</evidence>
<dbReference type="GO" id="GO:0046872">
    <property type="term" value="F:metal ion binding"/>
    <property type="evidence" value="ECO:0007669"/>
    <property type="project" value="UniProtKB-KW"/>
</dbReference>
<keyword evidence="6" id="KW-0723">Serine/threonine-protein kinase</keyword>
<dbReference type="InterPro" id="IPR012334">
    <property type="entry name" value="Pectin_lyas_fold"/>
</dbReference>
<keyword evidence="13" id="KW-0677">Repeat</keyword>
<evidence type="ECO:0000256" key="14">
    <source>
        <dbReference type="ARBA" id="ARBA00022741"/>
    </source>
</evidence>
<keyword evidence="21" id="KW-1015">Disulfide bond</keyword>
<dbReference type="FunFam" id="3.30.200.20:FF:000748">
    <property type="entry name" value="LRR receptor-like serine/threonine-protein kinase RCH1"/>
    <property type="match status" value="1"/>
</dbReference>
<dbReference type="FunFam" id="1.10.510.10:FF:000276">
    <property type="entry name" value="LRR receptor-like serine/threonine-protein kinase RCH1"/>
    <property type="match status" value="1"/>
</dbReference>
<dbReference type="GO" id="GO:0042277">
    <property type="term" value="F:peptide binding"/>
    <property type="evidence" value="ECO:0007669"/>
    <property type="project" value="UniProtKB-ARBA"/>
</dbReference>
<dbReference type="PRINTS" id="PR00019">
    <property type="entry name" value="LEURICHRPT"/>
</dbReference>
<name>A0A7G2EKW2_ARATH</name>
<evidence type="ECO:0000256" key="16">
    <source>
        <dbReference type="ARBA" id="ARBA00022837"/>
    </source>
</evidence>
<comment type="catalytic activity">
    <reaction evidence="25">
        <text>L-threonyl-[protein] + ATP = O-phospho-L-threonyl-[protein] + ADP + H(+)</text>
        <dbReference type="Rhea" id="RHEA:46608"/>
        <dbReference type="Rhea" id="RHEA-COMP:11060"/>
        <dbReference type="Rhea" id="RHEA-COMP:11605"/>
        <dbReference type="ChEBI" id="CHEBI:15378"/>
        <dbReference type="ChEBI" id="CHEBI:30013"/>
        <dbReference type="ChEBI" id="CHEBI:30616"/>
        <dbReference type="ChEBI" id="CHEBI:61977"/>
        <dbReference type="ChEBI" id="CHEBI:456216"/>
        <dbReference type="EC" id="2.7.11.1"/>
    </reaction>
</comment>
<evidence type="ECO:0000256" key="13">
    <source>
        <dbReference type="ARBA" id="ARBA00022737"/>
    </source>
</evidence>
<dbReference type="InterPro" id="IPR008271">
    <property type="entry name" value="Ser/Thr_kinase_AS"/>
</dbReference>
<evidence type="ECO:0000256" key="11">
    <source>
        <dbReference type="ARBA" id="ARBA00022723"/>
    </source>
</evidence>
<comment type="pathway">
    <text evidence="3 28">Glycan metabolism; pectin degradation; 2-dehydro-3-deoxy-D-gluconate from pectin: step 2/5.</text>
</comment>
<dbReference type="EC" id="4.2.2.2" evidence="28"/>
<keyword evidence="20 29" id="KW-0472">Membrane</keyword>
<evidence type="ECO:0000256" key="7">
    <source>
        <dbReference type="ARBA" id="ARBA00022553"/>
    </source>
</evidence>
<evidence type="ECO:0000256" key="25">
    <source>
        <dbReference type="ARBA" id="ARBA00047899"/>
    </source>
</evidence>
<dbReference type="SMART" id="SM00656">
    <property type="entry name" value="Amb_all"/>
    <property type="match status" value="1"/>
</dbReference>
<dbReference type="EMBL" id="LR881468">
    <property type="protein sequence ID" value="CAD5324003.1"/>
    <property type="molecule type" value="Genomic_DNA"/>
</dbReference>
<dbReference type="InterPro" id="IPR018082">
    <property type="entry name" value="AmbAllergen"/>
</dbReference>
<evidence type="ECO:0000256" key="19">
    <source>
        <dbReference type="ARBA" id="ARBA00022989"/>
    </source>
</evidence>
<keyword evidence="19 29" id="KW-1133">Transmembrane helix</keyword>
<dbReference type="GO" id="GO:0010449">
    <property type="term" value="P:root meristem growth"/>
    <property type="evidence" value="ECO:0007669"/>
    <property type="project" value="UniProtKB-ARBA"/>
</dbReference>
<evidence type="ECO:0000256" key="2">
    <source>
        <dbReference type="ARBA" id="ARBA00004251"/>
    </source>
</evidence>
<evidence type="ECO:0000313" key="32">
    <source>
        <dbReference type="Proteomes" id="UP000516314"/>
    </source>
</evidence>
<dbReference type="InterPro" id="IPR055414">
    <property type="entry name" value="LRR_R13L4/SHOC2-like"/>
</dbReference>
<dbReference type="FunFam" id="2.160.20.10:FF:000009">
    <property type="entry name" value="Pectate lyase"/>
    <property type="match status" value="1"/>
</dbReference>
<keyword evidence="22" id="KW-0675">Receptor</keyword>
<evidence type="ECO:0000256" key="9">
    <source>
        <dbReference type="ARBA" id="ARBA00022679"/>
    </source>
</evidence>
<keyword evidence="11 28" id="KW-0479">Metal-binding</keyword>
<dbReference type="SMART" id="SM00369">
    <property type="entry name" value="LRR_TYP"/>
    <property type="match status" value="5"/>
</dbReference>
<dbReference type="SUPFAM" id="SSF52047">
    <property type="entry name" value="RNI-like"/>
    <property type="match status" value="1"/>
</dbReference>
<keyword evidence="10 29" id="KW-0812">Transmembrane</keyword>
<feature type="domain" description="Protein kinase" evidence="30">
    <location>
        <begin position="1196"/>
        <end position="1484"/>
    </location>
</feature>
<dbReference type="GO" id="GO:0010082">
    <property type="term" value="P:regulation of root meristem growth"/>
    <property type="evidence" value="ECO:0007669"/>
    <property type="project" value="UniProtKB-ARBA"/>
</dbReference>
<evidence type="ECO:0000256" key="23">
    <source>
        <dbReference type="ARBA" id="ARBA00023180"/>
    </source>
</evidence>
<keyword evidence="12 28" id="KW-0732">Signal</keyword>
<dbReference type="Proteomes" id="UP000516314">
    <property type="component" value="Chromosome 3"/>
</dbReference>
<feature type="signal peptide" evidence="28">
    <location>
        <begin position="1"/>
        <end position="25"/>
    </location>
</feature>
<keyword evidence="5" id="KW-1003">Cell membrane</keyword>
<dbReference type="Pfam" id="PF07714">
    <property type="entry name" value="PK_Tyr_Ser-Thr"/>
    <property type="match status" value="1"/>
</dbReference>
<evidence type="ECO:0000256" key="1">
    <source>
        <dbReference type="ARBA" id="ARBA00000695"/>
    </source>
</evidence>
<evidence type="ECO:0000256" key="18">
    <source>
        <dbReference type="ARBA" id="ARBA00022843"/>
    </source>
</evidence>
<feature type="chain" id="PRO_5029037008" description="Pectate lyase" evidence="28">
    <location>
        <begin position="26"/>
        <end position="1551"/>
    </location>
</feature>
<proteinExistence type="inferred from homology"/>